<evidence type="ECO:0000313" key="2">
    <source>
        <dbReference type="Proteomes" id="UP000315131"/>
    </source>
</evidence>
<dbReference type="AlphaFoldDB" id="A0A550I3G1"/>
<proteinExistence type="predicted"/>
<keyword evidence="2" id="KW-1185">Reference proteome</keyword>
<sequence>MEESHKKNQKAVTGELSDEEYKTLRNSIEKNLKTRIPEKMSILINYENSSPECYFYKGDAFVSKIIDNKIRISKRVSEKYKAIDFFLYPENTNYDRLFQNKEKYIQENGYFKDSIFKDNFKCSAFLILKPNGKFMRYYGSDYYTEVGKFLAEK</sequence>
<organism evidence="1 2">
    <name type="scientific">Christiangramia sabulilitoris</name>
    <dbReference type="NCBI Taxonomy" id="2583991"/>
    <lineage>
        <taxon>Bacteria</taxon>
        <taxon>Pseudomonadati</taxon>
        <taxon>Bacteroidota</taxon>
        <taxon>Flavobacteriia</taxon>
        <taxon>Flavobacteriales</taxon>
        <taxon>Flavobacteriaceae</taxon>
        <taxon>Christiangramia</taxon>
    </lineage>
</organism>
<gene>
    <name evidence="1" type="ORF">FGM01_08890</name>
</gene>
<dbReference type="RefSeq" id="WP_143410821.1">
    <property type="nucleotide sequence ID" value="NZ_VHSF01000002.1"/>
</dbReference>
<dbReference type="OrthoDB" id="1258369at2"/>
<dbReference type="EMBL" id="VHSF01000002">
    <property type="protein sequence ID" value="TRO65505.1"/>
    <property type="molecule type" value="Genomic_DNA"/>
</dbReference>
<dbReference type="Proteomes" id="UP000315131">
    <property type="component" value="Unassembled WGS sequence"/>
</dbReference>
<reference evidence="1 2" key="1">
    <citation type="submission" date="2019-06" db="EMBL/GenBank/DDBJ databases">
        <title>Gramella sabulilitoris sp. nov., isolated from a marine sand.</title>
        <authorList>
            <person name="Yoon J.-H."/>
        </authorList>
    </citation>
    <scope>NUCLEOTIDE SEQUENCE [LARGE SCALE GENOMIC DNA]</scope>
    <source>
        <strain evidence="1 2">HSMS-1</strain>
    </source>
</reference>
<protein>
    <submittedName>
        <fullName evidence="1">Uncharacterized protein</fullName>
    </submittedName>
</protein>
<evidence type="ECO:0000313" key="1">
    <source>
        <dbReference type="EMBL" id="TRO65505.1"/>
    </source>
</evidence>
<name>A0A550I3G1_9FLAO</name>
<comment type="caution">
    <text evidence="1">The sequence shown here is derived from an EMBL/GenBank/DDBJ whole genome shotgun (WGS) entry which is preliminary data.</text>
</comment>
<accession>A0A550I3G1</accession>